<feature type="region of interest" description="Disordered" evidence="11">
    <location>
        <begin position="459"/>
        <end position="478"/>
    </location>
</feature>
<dbReference type="PANTHER" id="PTHR11659:SF4">
    <property type="entry name" value="ASPARTYL_GLUTAMYL-TRNA(GLN) AMIDOTRANSFERASE SUBUNIT B_E CATALYTIC DOMAIN-CONTAINING PROTEIN"/>
    <property type="match status" value="1"/>
</dbReference>
<protein>
    <recommendedName>
        <fullName evidence="10">Aspartyl/glutamyl-tRNA(Asn/Gln) amidotransferase subunit B</fullName>
        <shortName evidence="10">Asp/Glu-ADT subunit B</shortName>
        <ecNumber evidence="10">6.3.5.-</ecNumber>
    </recommendedName>
</protein>
<dbReference type="NCBIfam" id="NF004014">
    <property type="entry name" value="PRK05477.1-4"/>
    <property type="match status" value="1"/>
</dbReference>
<dbReference type="NCBIfam" id="TIGR00133">
    <property type="entry name" value="gatB"/>
    <property type="match status" value="1"/>
</dbReference>
<evidence type="ECO:0000256" key="10">
    <source>
        <dbReference type="HAMAP-Rule" id="MF_00121"/>
    </source>
</evidence>
<evidence type="ECO:0000313" key="13">
    <source>
        <dbReference type="EMBL" id="KAB3532471.1"/>
    </source>
</evidence>
<dbReference type="Proteomes" id="UP000465601">
    <property type="component" value="Unassembled WGS sequence"/>
</dbReference>
<dbReference type="InterPro" id="IPR017959">
    <property type="entry name" value="Asn/Gln-tRNA_amidoTrfase_suB/E"/>
</dbReference>
<dbReference type="AlphaFoldDB" id="A0A833HQY6"/>
<gene>
    <name evidence="10 13" type="primary">gatB</name>
    <name evidence="13" type="ORF">F8153_02215</name>
</gene>
<dbReference type="GO" id="GO:0005524">
    <property type="term" value="F:ATP binding"/>
    <property type="evidence" value="ECO:0007669"/>
    <property type="project" value="UniProtKB-KW"/>
</dbReference>
<keyword evidence="5 10" id="KW-0067">ATP-binding</keyword>
<organism evidence="13 14">
    <name type="scientific">Alkaliphilus serpentinus</name>
    <dbReference type="NCBI Taxonomy" id="1482731"/>
    <lineage>
        <taxon>Bacteria</taxon>
        <taxon>Bacillati</taxon>
        <taxon>Bacillota</taxon>
        <taxon>Clostridia</taxon>
        <taxon>Peptostreptococcales</taxon>
        <taxon>Natronincolaceae</taxon>
        <taxon>Alkaliphilus</taxon>
    </lineage>
</organism>
<feature type="compositionally biased region" description="Basic and acidic residues" evidence="11">
    <location>
        <begin position="467"/>
        <end position="478"/>
    </location>
</feature>
<dbReference type="GO" id="GO:0050567">
    <property type="term" value="F:glutaminyl-tRNA synthase (glutamine-hydrolyzing) activity"/>
    <property type="evidence" value="ECO:0007669"/>
    <property type="project" value="UniProtKB-UniRule"/>
</dbReference>
<dbReference type="SMART" id="SM00845">
    <property type="entry name" value="GatB_Yqey"/>
    <property type="match status" value="1"/>
</dbReference>
<dbReference type="EC" id="6.3.5.-" evidence="10"/>
<dbReference type="InterPro" id="IPR023168">
    <property type="entry name" value="GatB_Yqey_C_2"/>
</dbReference>
<dbReference type="GO" id="GO:0006412">
    <property type="term" value="P:translation"/>
    <property type="evidence" value="ECO:0007669"/>
    <property type="project" value="UniProtKB-UniRule"/>
</dbReference>
<dbReference type="OrthoDB" id="9804078at2"/>
<evidence type="ECO:0000256" key="7">
    <source>
        <dbReference type="ARBA" id="ARBA00024799"/>
    </source>
</evidence>
<keyword evidence="3 10" id="KW-0436">Ligase</keyword>
<evidence type="ECO:0000256" key="3">
    <source>
        <dbReference type="ARBA" id="ARBA00022598"/>
    </source>
</evidence>
<sequence length="478" mass="53863">MLWETIIGMEIHAELETKSKIFCSCPTEFGAPPNHHTCPICLGLPGTLPVMNQEVITLAIKAGLALNCEINLYSKMDRKNYFYPDLPKAYQISQYDLPICKDGWIEIDVEGEKKEIRINRIHIEEDAGKLIHLEDEPNSLIDYNRVGVPLIEIVSEADLRSPKEAVAYVKALKAILEYAGISDCRMEQGSLRCDANISVRNHGQKELNSKVEIKNMNSFKELLKAMEKEEKRQLELYQFGEGHKVIQETRRWDSGKGRTIPMRSKEDAHDYRYFPEPDLKPIILQEAMVKEIGDTLPELPHEKTIRFKGDYGLTDKELEILVGDKALATFYEATVAKAGEPKAVANWVLGDLLRLLKEKEIDSYAIPVEPETLGSLIQLVDEGRISGKIAKEVFEEMFYTGKKPLEIIEEKGLKQISGEAELEAIIDKVLASNPQSVEDFRDGKKQALGYLMGQVMKETGGQANPKTAKELLEGKLSS</sequence>
<dbReference type="Pfam" id="PF02637">
    <property type="entry name" value="GatB_Yqey"/>
    <property type="match status" value="1"/>
</dbReference>
<accession>A0A833HQY6</accession>
<evidence type="ECO:0000256" key="4">
    <source>
        <dbReference type="ARBA" id="ARBA00022741"/>
    </source>
</evidence>
<keyword evidence="13" id="KW-0808">Transferase</keyword>
<dbReference type="PANTHER" id="PTHR11659">
    <property type="entry name" value="GLUTAMYL-TRNA GLN AMIDOTRANSFERASE SUBUNIT B MITOCHONDRIAL AND PROKARYOTIC PET112-RELATED"/>
    <property type="match status" value="1"/>
</dbReference>
<dbReference type="Gene3D" id="1.10.150.380">
    <property type="entry name" value="GatB domain, N-terminal subdomain"/>
    <property type="match status" value="1"/>
</dbReference>
<dbReference type="NCBIfam" id="NF004012">
    <property type="entry name" value="PRK05477.1-2"/>
    <property type="match status" value="1"/>
</dbReference>
<keyword evidence="14" id="KW-1185">Reference proteome</keyword>
<dbReference type="EMBL" id="WBZB01000008">
    <property type="protein sequence ID" value="KAB3532471.1"/>
    <property type="molecule type" value="Genomic_DNA"/>
</dbReference>
<reference evidence="13 14" key="1">
    <citation type="submission" date="2019-10" db="EMBL/GenBank/DDBJ databases">
        <title>Alkaliphilus serpentinus sp. nov. and Alkaliphilus pronyensis sp. nov., two novel anaerobic alkaliphilic species isolated from the serpentinized-hosted hydrothermal field of the Prony Bay (New Caledonia).</title>
        <authorList>
            <person name="Postec A."/>
        </authorList>
    </citation>
    <scope>NUCLEOTIDE SEQUENCE [LARGE SCALE GENOMIC DNA]</scope>
    <source>
        <strain evidence="13 14">LacT</strain>
    </source>
</reference>
<proteinExistence type="inferred from homology"/>
<evidence type="ECO:0000256" key="9">
    <source>
        <dbReference type="ARBA" id="ARBA00047913"/>
    </source>
</evidence>
<evidence type="ECO:0000256" key="1">
    <source>
        <dbReference type="ARBA" id="ARBA00005306"/>
    </source>
</evidence>
<feature type="domain" description="Asn/Gln amidotransferase" evidence="12">
    <location>
        <begin position="329"/>
        <end position="476"/>
    </location>
</feature>
<dbReference type="SUPFAM" id="SSF55931">
    <property type="entry name" value="Glutamine synthetase/guanido kinase"/>
    <property type="match status" value="1"/>
</dbReference>
<dbReference type="InterPro" id="IPR042114">
    <property type="entry name" value="GatB_C_1"/>
</dbReference>
<dbReference type="InterPro" id="IPR018027">
    <property type="entry name" value="Asn/Gln_amidotransferase"/>
</dbReference>
<dbReference type="Gene3D" id="1.10.10.410">
    <property type="match status" value="1"/>
</dbReference>
<evidence type="ECO:0000256" key="6">
    <source>
        <dbReference type="ARBA" id="ARBA00022917"/>
    </source>
</evidence>
<dbReference type="HAMAP" id="MF_00121">
    <property type="entry name" value="GatB"/>
    <property type="match status" value="1"/>
</dbReference>
<comment type="similarity">
    <text evidence="1 10">Belongs to the GatB/GatE family. GatB subfamily.</text>
</comment>
<comment type="subunit">
    <text evidence="2 10">Heterotrimer of A, B and C subunits.</text>
</comment>
<evidence type="ECO:0000259" key="12">
    <source>
        <dbReference type="SMART" id="SM00845"/>
    </source>
</evidence>
<evidence type="ECO:0000256" key="11">
    <source>
        <dbReference type="SAM" id="MobiDB-lite"/>
    </source>
</evidence>
<evidence type="ECO:0000256" key="5">
    <source>
        <dbReference type="ARBA" id="ARBA00022840"/>
    </source>
</evidence>
<dbReference type="InterPro" id="IPR006075">
    <property type="entry name" value="Asn/Gln-tRNA_Trfase_suB/E_cat"/>
</dbReference>
<evidence type="ECO:0000256" key="2">
    <source>
        <dbReference type="ARBA" id="ARBA00011123"/>
    </source>
</evidence>
<dbReference type="RefSeq" id="WP_151864721.1">
    <property type="nucleotide sequence ID" value="NZ_WBZB01000008.1"/>
</dbReference>
<dbReference type="InterPro" id="IPR014746">
    <property type="entry name" value="Gln_synth/guanido_kin_cat_dom"/>
</dbReference>
<evidence type="ECO:0000256" key="8">
    <source>
        <dbReference type="ARBA" id="ARBA00047380"/>
    </source>
</evidence>
<dbReference type="InterPro" id="IPR003789">
    <property type="entry name" value="Asn/Gln_tRNA_amidoTrase-B-like"/>
</dbReference>
<dbReference type="InterPro" id="IPR017958">
    <property type="entry name" value="Gln-tRNA_amidoTrfase_suB_CS"/>
</dbReference>
<comment type="function">
    <text evidence="7 10">Allows the formation of correctly charged Asn-tRNA(Asn) or Gln-tRNA(Gln) through the transamidation of misacylated Asp-tRNA(Asn) or Glu-tRNA(Gln) in organisms which lack either or both of asparaginyl-tRNA or glutaminyl-tRNA synthetases. The reaction takes place in the presence of glutamine and ATP through an activated phospho-Asp-tRNA(Asn) or phospho-Glu-tRNA(Gln).</text>
</comment>
<dbReference type="SUPFAM" id="SSF89095">
    <property type="entry name" value="GatB/YqeY motif"/>
    <property type="match status" value="1"/>
</dbReference>
<comment type="catalytic activity">
    <reaction evidence="8 10">
        <text>L-aspartyl-tRNA(Asn) + L-glutamine + ATP + H2O = L-asparaginyl-tRNA(Asn) + L-glutamate + ADP + phosphate + 2 H(+)</text>
        <dbReference type="Rhea" id="RHEA:14513"/>
        <dbReference type="Rhea" id="RHEA-COMP:9674"/>
        <dbReference type="Rhea" id="RHEA-COMP:9677"/>
        <dbReference type="ChEBI" id="CHEBI:15377"/>
        <dbReference type="ChEBI" id="CHEBI:15378"/>
        <dbReference type="ChEBI" id="CHEBI:29985"/>
        <dbReference type="ChEBI" id="CHEBI:30616"/>
        <dbReference type="ChEBI" id="CHEBI:43474"/>
        <dbReference type="ChEBI" id="CHEBI:58359"/>
        <dbReference type="ChEBI" id="CHEBI:78515"/>
        <dbReference type="ChEBI" id="CHEBI:78516"/>
        <dbReference type="ChEBI" id="CHEBI:456216"/>
    </reaction>
</comment>
<comment type="catalytic activity">
    <reaction evidence="9 10">
        <text>L-glutamyl-tRNA(Gln) + L-glutamine + ATP + H2O = L-glutaminyl-tRNA(Gln) + L-glutamate + ADP + phosphate + H(+)</text>
        <dbReference type="Rhea" id="RHEA:17521"/>
        <dbReference type="Rhea" id="RHEA-COMP:9681"/>
        <dbReference type="Rhea" id="RHEA-COMP:9684"/>
        <dbReference type="ChEBI" id="CHEBI:15377"/>
        <dbReference type="ChEBI" id="CHEBI:15378"/>
        <dbReference type="ChEBI" id="CHEBI:29985"/>
        <dbReference type="ChEBI" id="CHEBI:30616"/>
        <dbReference type="ChEBI" id="CHEBI:43474"/>
        <dbReference type="ChEBI" id="CHEBI:58359"/>
        <dbReference type="ChEBI" id="CHEBI:78520"/>
        <dbReference type="ChEBI" id="CHEBI:78521"/>
        <dbReference type="ChEBI" id="CHEBI:456216"/>
    </reaction>
</comment>
<keyword evidence="4 10" id="KW-0547">Nucleotide-binding</keyword>
<keyword evidence="6 10" id="KW-0648">Protein biosynthesis</keyword>
<comment type="caution">
    <text evidence="13">The sequence shown here is derived from an EMBL/GenBank/DDBJ whole genome shotgun (WGS) entry which is preliminary data.</text>
</comment>
<dbReference type="GO" id="GO:0016740">
    <property type="term" value="F:transferase activity"/>
    <property type="evidence" value="ECO:0007669"/>
    <property type="project" value="UniProtKB-KW"/>
</dbReference>
<dbReference type="InterPro" id="IPR004413">
    <property type="entry name" value="GatB"/>
</dbReference>
<dbReference type="FunFam" id="1.10.10.410:FF:000001">
    <property type="entry name" value="Aspartyl/glutamyl-tRNA(Asn/Gln) amidotransferase subunit B"/>
    <property type="match status" value="1"/>
</dbReference>
<evidence type="ECO:0000313" key="14">
    <source>
        <dbReference type="Proteomes" id="UP000465601"/>
    </source>
</evidence>
<name>A0A833HQY6_9FIRM</name>
<dbReference type="Pfam" id="PF02934">
    <property type="entry name" value="GatB_N"/>
    <property type="match status" value="1"/>
</dbReference>
<dbReference type="PROSITE" id="PS01234">
    <property type="entry name" value="GATB"/>
    <property type="match status" value="1"/>
</dbReference>